<dbReference type="Proteomes" id="UP000836387">
    <property type="component" value="Unassembled WGS sequence"/>
</dbReference>
<sequence length="79" mass="8104">MIKSISSSYVSHEPIGCCSNAVAIWNAPVTNNVAPLTYPALGLAKYNAASATSATVPHLPSGESSATRSKNGFTSSGKY</sequence>
<name>A0ACA9UCE5_BIOOC</name>
<evidence type="ECO:0000313" key="1">
    <source>
        <dbReference type="EMBL" id="CAG9951000.1"/>
    </source>
</evidence>
<evidence type="ECO:0000313" key="2">
    <source>
        <dbReference type="Proteomes" id="UP000836387"/>
    </source>
</evidence>
<reference evidence="1" key="1">
    <citation type="submission" date="2020-04" db="EMBL/GenBank/DDBJ databases">
        <authorList>
            <person name="Broberg M."/>
        </authorList>
    </citation>
    <scope>NUCLEOTIDE SEQUENCE</scope>
</reference>
<keyword evidence="2" id="KW-1185">Reference proteome</keyword>
<proteinExistence type="predicted"/>
<reference evidence="1" key="2">
    <citation type="submission" date="2021-10" db="EMBL/GenBank/DDBJ databases">
        <authorList>
            <person name="Piombo E."/>
        </authorList>
    </citation>
    <scope>NUCLEOTIDE SEQUENCE</scope>
</reference>
<comment type="caution">
    <text evidence="1">The sequence shown here is derived from an EMBL/GenBank/DDBJ whole genome shotgun (WGS) entry which is preliminary data.</text>
</comment>
<accession>A0ACA9UCE5</accession>
<gene>
    <name evidence="1" type="ORF">CRV2_00019687</name>
</gene>
<dbReference type="EMBL" id="CADEHS020000218">
    <property type="protein sequence ID" value="CAG9951000.1"/>
    <property type="molecule type" value="Genomic_DNA"/>
</dbReference>
<organism evidence="1 2">
    <name type="scientific">Clonostachys rosea f. rosea IK726</name>
    <dbReference type="NCBI Taxonomy" id="1349383"/>
    <lineage>
        <taxon>Eukaryota</taxon>
        <taxon>Fungi</taxon>
        <taxon>Dikarya</taxon>
        <taxon>Ascomycota</taxon>
        <taxon>Pezizomycotina</taxon>
        <taxon>Sordariomycetes</taxon>
        <taxon>Hypocreomycetidae</taxon>
        <taxon>Hypocreales</taxon>
        <taxon>Bionectriaceae</taxon>
        <taxon>Clonostachys</taxon>
    </lineage>
</organism>
<protein>
    <submittedName>
        <fullName evidence="1">Uncharacterized protein</fullName>
    </submittedName>
</protein>